<proteinExistence type="predicted"/>
<evidence type="ECO:0000313" key="1">
    <source>
        <dbReference type="EMBL" id="JAD59744.1"/>
    </source>
</evidence>
<accession>A0A0A9B6X2</accession>
<dbReference type="EMBL" id="GBRH01238151">
    <property type="protein sequence ID" value="JAD59744.1"/>
    <property type="molecule type" value="Transcribed_RNA"/>
</dbReference>
<sequence length="42" mass="4719">MKLQRTKPTHACDCKSFPVIVVVSSLKGVFAPYIPQVFQPWA</sequence>
<name>A0A0A9B6X2_ARUDO</name>
<protein>
    <submittedName>
        <fullName evidence="1">Uncharacterized protein</fullName>
    </submittedName>
</protein>
<reference evidence="1" key="1">
    <citation type="submission" date="2014-09" db="EMBL/GenBank/DDBJ databases">
        <authorList>
            <person name="Magalhaes I.L.F."/>
            <person name="Oliveira U."/>
            <person name="Santos F.R."/>
            <person name="Vidigal T.H.D.A."/>
            <person name="Brescovit A.D."/>
            <person name="Santos A.J."/>
        </authorList>
    </citation>
    <scope>NUCLEOTIDE SEQUENCE</scope>
    <source>
        <tissue evidence="1">Shoot tissue taken approximately 20 cm above the soil surface</tissue>
    </source>
</reference>
<organism evidence="1">
    <name type="scientific">Arundo donax</name>
    <name type="common">Giant reed</name>
    <name type="synonym">Donax arundinaceus</name>
    <dbReference type="NCBI Taxonomy" id="35708"/>
    <lineage>
        <taxon>Eukaryota</taxon>
        <taxon>Viridiplantae</taxon>
        <taxon>Streptophyta</taxon>
        <taxon>Embryophyta</taxon>
        <taxon>Tracheophyta</taxon>
        <taxon>Spermatophyta</taxon>
        <taxon>Magnoliopsida</taxon>
        <taxon>Liliopsida</taxon>
        <taxon>Poales</taxon>
        <taxon>Poaceae</taxon>
        <taxon>PACMAD clade</taxon>
        <taxon>Arundinoideae</taxon>
        <taxon>Arundineae</taxon>
        <taxon>Arundo</taxon>
    </lineage>
</organism>
<dbReference type="AlphaFoldDB" id="A0A0A9B6X2"/>
<reference evidence="1" key="2">
    <citation type="journal article" date="2015" name="Data Brief">
        <title>Shoot transcriptome of the giant reed, Arundo donax.</title>
        <authorList>
            <person name="Barrero R.A."/>
            <person name="Guerrero F.D."/>
            <person name="Moolhuijzen P."/>
            <person name="Goolsby J.A."/>
            <person name="Tidwell J."/>
            <person name="Bellgard S.E."/>
            <person name="Bellgard M.I."/>
        </authorList>
    </citation>
    <scope>NUCLEOTIDE SEQUENCE</scope>
    <source>
        <tissue evidence="1">Shoot tissue taken approximately 20 cm above the soil surface</tissue>
    </source>
</reference>